<feature type="transmembrane region" description="Helical" evidence="7">
    <location>
        <begin position="36"/>
        <end position="55"/>
    </location>
</feature>
<reference evidence="8 9" key="1">
    <citation type="submission" date="2015-02" db="EMBL/GenBank/DDBJ databases">
        <title>Draft genome sequence of Aspergillus parasiticus SU-1.</title>
        <authorList>
            <person name="Yu J."/>
            <person name="Fedorova N."/>
            <person name="Yin Y."/>
            <person name="Losada L."/>
            <person name="Zafar N."/>
            <person name="Taujale R."/>
            <person name="Ehrlich K.C."/>
            <person name="Bhatnagar D."/>
            <person name="Cleveland T.E."/>
            <person name="Bennett J.W."/>
            <person name="Nierman W.C."/>
        </authorList>
    </citation>
    <scope>NUCLEOTIDE SEQUENCE [LARGE SCALE GENOMIC DNA]</scope>
    <source>
        <strain evidence="9">ATCC 56775 / NRRL 5862 / SRRC 143 / SU-1</strain>
    </source>
</reference>
<dbReference type="CDD" id="cd11040">
    <property type="entry name" value="CYP7_CYP8-like"/>
    <property type="match status" value="1"/>
</dbReference>
<dbReference type="AlphaFoldDB" id="A0A0F0IM13"/>
<comment type="caution">
    <text evidence="8">The sequence shown here is derived from an EMBL/GenBank/DDBJ whole genome shotgun (WGS) entry which is preliminary data.</text>
</comment>
<evidence type="ECO:0000256" key="1">
    <source>
        <dbReference type="ARBA" id="ARBA00001971"/>
    </source>
</evidence>
<dbReference type="InterPro" id="IPR002403">
    <property type="entry name" value="Cyt_P450_E_grp-IV"/>
</dbReference>
<keyword evidence="7" id="KW-1133">Transmembrane helix</keyword>
<dbReference type="InterPro" id="IPR001128">
    <property type="entry name" value="Cyt_P450"/>
</dbReference>
<evidence type="ECO:0000256" key="4">
    <source>
        <dbReference type="ARBA" id="ARBA00023002"/>
    </source>
</evidence>
<dbReference type="EMBL" id="JZEE01000026">
    <property type="protein sequence ID" value="KJK68735.1"/>
    <property type="molecule type" value="Genomic_DNA"/>
</dbReference>
<feature type="binding site" description="axial binding residue" evidence="6">
    <location>
        <position position="432"/>
    </location>
    <ligand>
        <name>heme</name>
        <dbReference type="ChEBI" id="CHEBI:30413"/>
    </ligand>
    <ligandPart>
        <name>Fe</name>
        <dbReference type="ChEBI" id="CHEBI:18248"/>
    </ligandPart>
</feature>
<evidence type="ECO:0000256" key="2">
    <source>
        <dbReference type="ARBA" id="ARBA00010617"/>
    </source>
</evidence>
<keyword evidence="4" id="KW-0560">Oxidoreductase</keyword>
<evidence type="ECO:0000256" key="3">
    <source>
        <dbReference type="ARBA" id="ARBA00022723"/>
    </source>
</evidence>
<dbReference type="PRINTS" id="PR00465">
    <property type="entry name" value="EP450IV"/>
</dbReference>
<keyword evidence="6" id="KW-0349">Heme</keyword>
<evidence type="ECO:0000313" key="8">
    <source>
        <dbReference type="EMBL" id="KJK68735.1"/>
    </source>
</evidence>
<dbReference type="SUPFAM" id="SSF48264">
    <property type="entry name" value="Cytochrome P450"/>
    <property type="match status" value="1"/>
</dbReference>
<keyword evidence="7" id="KW-0812">Transmembrane</keyword>
<proteinExistence type="inferred from homology"/>
<comment type="similarity">
    <text evidence="2">Belongs to the cytochrome P450 family.</text>
</comment>
<gene>
    <name evidence="8" type="ORF">P875_00075740</name>
</gene>
<dbReference type="GO" id="GO:0016705">
    <property type="term" value="F:oxidoreductase activity, acting on paired donors, with incorporation or reduction of molecular oxygen"/>
    <property type="evidence" value="ECO:0007669"/>
    <property type="project" value="InterPro"/>
</dbReference>
<keyword evidence="3 6" id="KW-0479">Metal-binding</keyword>
<name>A0A0F0IM13_ASPPU</name>
<organism evidence="8 9">
    <name type="scientific">Aspergillus parasiticus (strain ATCC 56775 / NRRL 5862 / SRRC 143 / SU-1)</name>
    <dbReference type="NCBI Taxonomy" id="1403190"/>
    <lineage>
        <taxon>Eukaryota</taxon>
        <taxon>Fungi</taxon>
        <taxon>Dikarya</taxon>
        <taxon>Ascomycota</taxon>
        <taxon>Pezizomycotina</taxon>
        <taxon>Eurotiomycetes</taxon>
        <taxon>Eurotiomycetidae</taxon>
        <taxon>Eurotiales</taxon>
        <taxon>Aspergillaceae</taxon>
        <taxon>Aspergillus</taxon>
        <taxon>Aspergillus subgen. Circumdati</taxon>
    </lineage>
</organism>
<protein>
    <submittedName>
        <fullName evidence="8">Cytochrome P450</fullName>
    </submittedName>
</protein>
<dbReference type="PANTHER" id="PTHR47582:SF1">
    <property type="entry name" value="P450, PUTATIVE (EUROFUNG)-RELATED"/>
    <property type="match status" value="1"/>
</dbReference>
<dbReference type="GO" id="GO:0020037">
    <property type="term" value="F:heme binding"/>
    <property type="evidence" value="ECO:0007669"/>
    <property type="project" value="InterPro"/>
</dbReference>
<dbReference type="Gene3D" id="1.10.630.10">
    <property type="entry name" value="Cytochrome P450"/>
    <property type="match status" value="1"/>
</dbReference>
<dbReference type="Proteomes" id="UP000033540">
    <property type="component" value="Unassembled WGS sequence"/>
</dbReference>
<dbReference type="GO" id="GO:0004497">
    <property type="term" value="F:monooxygenase activity"/>
    <property type="evidence" value="ECO:0007669"/>
    <property type="project" value="InterPro"/>
</dbReference>
<dbReference type="InterPro" id="IPR036396">
    <property type="entry name" value="Cyt_P450_sf"/>
</dbReference>
<dbReference type="Pfam" id="PF00067">
    <property type="entry name" value="p450"/>
    <property type="match status" value="1"/>
</dbReference>
<dbReference type="OrthoDB" id="3366823at2759"/>
<comment type="cofactor">
    <cofactor evidence="1 6">
        <name>heme</name>
        <dbReference type="ChEBI" id="CHEBI:30413"/>
    </cofactor>
</comment>
<evidence type="ECO:0000256" key="5">
    <source>
        <dbReference type="ARBA" id="ARBA00023004"/>
    </source>
</evidence>
<accession>A0A0F0IM13</accession>
<evidence type="ECO:0000256" key="7">
    <source>
        <dbReference type="SAM" id="Phobius"/>
    </source>
</evidence>
<keyword evidence="7" id="KW-0472">Membrane</keyword>
<dbReference type="GO" id="GO:0005506">
    <property type="term" value="F:iron ion binding"/>
    <property type="evidence" value="ECO:0007669"/>
    <property type="project" value="InterPro"/>
</dbReference>
<dbReference type="InterPro" id="IPR053007">
    <property type="entry name" value="CYP450_monoxygenase_sec-met"/>
</dbReference>
<dbReference type="PANTHER" id="PTHR47582">
    <property type="entry name" value="P450, PUTATIVE (EUROFUNG)-RELATED"/>
    <property type="match status" value="1"/>
</dbReference>
<keyword evidence="5 6" id="KW-0408">Iron</keyword>
<sequence>MSDIPSIIGFTLLVAFLLSVVFFVQRRKLDSREPPLVSSAIPLVGHLASFLYYGLEYFAIASRKNRLPAFTMDMLYTKVYIIASPELVSAVRRSRNAMSFGPLFANVAENGGGINGRGMQLLRDKEYGGQGVGQQTADSMHPALLGSGLDQMNGKMIAVLKTLIDELASQPDNVVDLYEWCSHAVTVASTDAVYGPLNPYRSESNRRAFWAIESNLSLLMMNVVPWITARKPWKGREQLTQAFIQYYQADGHLDSSQLAYTRWKVQHEAGAAIEDIARLEALTALGILSNTVPTCFYFLFDIFSRPDLLNKIRDEILDGAFSVDSAGVHTLDLADIRERCPIFVSTFQETLRTRSNSGQLRVVQKDTLLDDHLLVKAGSIILMPAAVINKHPSVWGSDAGTYDPERFSKIDPAQKRSKASGFMSFGSSPHICPGRHFASGEILALVAMILVRFDVRPVRGTWIEPKGNTKAVAASLPPAVEKVEVKFSETSKFAGVKWEFRLTPGKGTFGLITG</sequence>
<evidence type="ECO:0000256" key="6">
    <source>
        <dbReference type="PIRSR" id="PIRSR602403-1"/>
    </source>
</evidence>
<dbReference type="STRING" id="1403190.A0A0F0IM13"/>
<evidence type="ECO:0000313" key="9">
    <source>
        <dbReference type="Proteomes" id="UP000033540"/>
    </source>
</evidence>
<feature type="transmembrane region" description="Helical" evidence="7">
    <location>
        <begin position="6"/>
        <end position="24"/>
    </location>
</feature>